<accession>A0AAD5T0M5</accession>
<protein>
    <submittedName>
        <fullName evidence="2">Uncharacterized protein</fullName>
    </submittedName>
</protein>
<dbReference type="Proteomes" id="UP001211907">
    <property type="component" value="Unassembled WGS sequence"/>
</dbReference>
<dbReference type="EMBL" id="JADGJH010001169">
    <property type="protein sequence ID" value="KAJ3117408.1"/>
    <property type="molecule type" value="Genomic_DNA"/>
</dbReference>
<feature type="region of interest" description="Disordered" evidence="1">
    <location>
        <begin position="275"/>
        <end position="294"/>
    </location>
</feature>
<feature type="compositionally biased region" description="Low complexity" evidence="1">
    <location>
        <begin position="95"/>
        <end position="106"/>
    </location>
</feature>
<comment type="caution">
    <text evidence="2">The sequence shown here is derived from an EMBL/GenBank/DDBJ whole genome shotgun (WGS) entry which is preliminary data.</text>
</comment>
<evidence type="ECO:0000313" key="2">
    <source>
        <dbReference type="EMBL" id="KAJ3117408.1"/>
    </source>
</evidence>
<name>A0AAD5T0M5_9FUNG</name>
<organism evidence="2 3">
    <name type="scientific">Physocladia obscura</name>
    <dbReference type="NCBI Taxonomy" id="109957"/>
    <lineage>
        <taxon>Eukaryota</taxon>
        <taxon>Fungi</taxon>
        <taxon>Fungi incertae sedis</taxon>
        <taxon>Chytridiomycota</taxon>
        <taxon>Chytridiomycota incertae sedis</taxon>
        <taxon>Chytridiomycetes</taxon>
        <taxon>Chytridiales</taxon>
        <taxon>Chytriomycetaceae</taxon>
        <taxon>Physocladia</taxon>
    </lineage>
</organism>
<feature type="compositionally biased region" description="Basic residues" evidence="1">
    <location>
        <begin position="276"/>
        <end position="294"/>
    </location>
</feature>
<sequence length="515" mass="56839">MSSAVVPPMVLATYLLCPICKDTEPYRSTAKTSHSLASLSCCPSADNLSAWTNALDNVSGINWEYMFAAISEHISHLEDRVHLQVLQQQQQQHQQQYQQQQQQHQQHQQHQRHQQHQQHQQQQQQQRRRTPTPTAAPFGGARERDKDGSLDNHSSGSADDAAAAHDLLLRLPPDGPADHSYSLTMAAAAAAGRDTTPLGRALRLQREAEALARVLPDEFAPLLVRVRRDVAAALPVARALALKPAKGDETLQRARVALHGRQMIARLKQLAEQAPRHLHHQHRPAAHQRHPRPHQRLSPILSHLTMSSNDTQPTIPTTATTAPVPDQATASTHAANLVSFDIFFNNSDGSQWTTELALLDERIAALETTIGASLSLQPTIASTSAHPSPNAPPSTPVLLPATLSHNNNNSSHTNFNHSSTHSNSHHFNIHSSLFESTARLQSLITTLQNQPLAVAADTVDIALDSLNALENVKADFDRAKVDADLVSREVQRSRDLEWQTVESRRRKKKSNKKGK</sequence>
<gene>
    <name evidence="2" type="ORF">HK100_000825</name>
</gene>
<evidence type="ECO:0000313" key="3">
    <source>
        <dbReference type="Proteomes" id="UP001211907"/>
    </source>
</evidence>
<feature type="compositionally biased region" description="Basic and acidic residues" evidence="1">
    <location>
        <begin position="141"/>
        <end position="150"/>
    </location>
</feature>
<dbReference type="AlphaFoldDB" id="A0AAD5T0M5"/>
<proteinExistence type="predicted"/>
<reference evidence="2" key="1">
    <citation type="submission" date="2020-05" db="EMBL/GenBank/DDBJ databases">
        <title>Phylogenomic resolution of chytrid fungi.</title>
        <authorList>
            <person name="Stajich J.E."/>
            <person name="Amses K."/>
            <person name="Simmons R."/>
            <person name="Seto K."/>
            <person name="Myers J."/>
            <person name="Bonds A."/>
            <person name="Quandt C.A."/>
            <person name="Barry K."/>
            <person name="Liu P."/>
            <person name="Grigoriev I."/>
            <person name="Longcore J.E."/>
            <person name="James T.Y."/>
        </authorList>
    </citation>
    <scope>NUCLEOTIDE SEQUENCE</scope>
    <source>
        <strain evidence="2">JEL0513</strain>
    </source>
</reference>
<keyword evidence="3" id="KW-1185">Reference proteome</keyword>
<feature type="region of interest" description="Disordered" evidence="1">
    <location>
        <begin position="95"/>
        <end position="159"/>
    </location>
</feature>
<feature type="region of interest" description="Disordered" evidence="1">
    <location>
        <begin position="305"/>
        <end position="324"/>
    </location>
</feature>
<feature type="compositionally biased region" description="Low complexity" evidence="1">
    <location>
        <begin position="310"/>
        <end position="324"/>
    </location>
</feature>
<feature type="compositionally biased region" description="Basic residues" evidence="1">
    <location>
        <begin position="107"/>
        <end position="116"/>
    </location>
</feature>
<evidence type="ECO:0000256" key="1">
    <source>
        <dbReference type="SAM" id="MobiDB-lite"/>
    </source>
</evidence>